<keyword evidence="8" id="KW-0675">Receptor</keyword>
<dbReference type="GO" id="GO:0005737">
    <property type="term" value="C:cytoplasm"/>
    <property type="evidence" value="ECO:0007669"/>
    <property type="project" value="TreeGrafter"/>
</dbReference>
<evidence type="ECO:0000313" key="8">
    <source>
        <dbReference type="EMBL" id="GAA48368.1"/>
    </source>
</evidence>
<feature type="non-terminal residue" evidence="8">
    <location>
        <position position="1"/>
    </location>
</feature>
<feature type="transmembrane region" description="Helical" evidence="7">
    <location>
        <begin position="731"/>
        <end position="752"/>
    </location>
</feature>
<dbReference type="GO" id="GO:0005044">
    <property type="term" value="F:scavenger receptor activity"/>
    <property type="evidence" value="ECO:0007669"/>
    <property type="project" value="TreeGrafter"/>
</dbReference>
<sequence length="796" mass="91518">DREKFRVSLRKLRRQGSKILVNSEIRRRKPRTSYSPLSLELSTQQAVPLETPQAVQRFWCDGPLTTTSRWVISASKTLRHPGLLACNMCNPRQIWKVDSSGFLHPIDFSKAYPGGDRDIRISESFSPTNDLRVGVRTPGFNAGHPVQDFHLLCRSHKDSLSSKVLKYASDTVALKSDFSIRPYATDEVHEFGERERSSWDSVEPLIKTKLICKRMYRVQFCTHKELKDCAYLDPNVNICLFLVNYCFLFDGEQPSDEEFSDFTWHLRLLPDSKLYKTLFMSPPSPEHHNVYLFNITNPEQMLRGAKPRLKQVGPFVFRVETEISHTQFSREPRPRTLEYGFRSRFYFENRGSASSYEEKIFIPNLVHQGVVNNRFKANHPDALINLTPKEALWGYKVTAFGKWFEIGLLRSFNSSDMTNYVVDTGAEDVRRTGTVLSIDSHRQTTYYEHEEPNLVSGKVGYQTSPNAKVGDVLEITSKSLCRKIRLVANSTGPSKNHDGVKLLNFRLPSSEHMDSTTKWSERQYCLSSDECVPRGLISLGCHREEMRGIRLYVSSPFFLRGDPRVKERFEFLDPVDVAKHDTEINVEPKGLVEKKRVQTRQDCQVYSGRGLKLCSDRRINADYFNTKTEKARQNLVWTIEKSSRFLMKTVRNNAKNDTAQYQFLQTYCDRFGSSQATPFNRYWQPIGYLVDDVKRFLRIDHEKMADYDSLEAVRTSILKPFEMLQNCLKTFIGLFSVTTVVLAIALVFVLVARNHTVVSPLTIDAAKFDQDNLSQTSSPDPTADRKYSIATVSETI</sequence>
<name>G7Y5Y2_CLOSI</name>
<evidence type="ECO:0000256" key="2">
    <source>
        <dbReference type="ARBA" id="ARBA00010532"/>
    </source>
</evidence>
<accession>G7Y5Y2</accession>
<evidence type="ECO:0000313" key="9">
    <source>
        <dbReference type="Proteomes" id="UP000008909"/>
    </source>
</evidence>
<comment type="subcellular location">
    <subcellularLocation>
        <location evidence="1">Membrane</location>
    </subcellularLocation>
</comment>
<keyword evidence="3 7" id="KW-0812">Transmembrane</keyword>
<proteinExistence type="inferred from homology"/>
<evidence type="ECO:0000256" key="4">
    <source>
        <dbReference type="ARBA" id="ARBA00022989"/>
    </source>
</evidence>
<evidence type="ECO:0000256" key="1">
    <source>
        <dbReference type="ARBA" id="ARBA00004370"/>
    </source>
</evidence>
<dbReference type="AlphaFoldDB" id="G7Y5Y2"/>
<dbReference type="InterPro" id="IPR002159">
    <property type="entry name" value="CD36_fam"/>
</dbReference>
<reference key="2">
    <citation type="submission" date="2011-10" db="EMBL/GenBank/DDBJ databases">
        <title>The genome and transcriptome sequence of Clonorchis sinensis provide insights into the carcinogenic liver fluke.</title>
        <authorList>
            <person name="Wang X."/>
            <person name="Huang Y."/>
            <person name="Chen W."/>
            <person name="Liu H."/>
            <person name="Guo L."/>
            <person name="Chen Y."/>
            <person name="Luo F."/>
            <person name="Zhou W."/>
            <person name="Sun J."/>
            <person name="Mao Q."/>
            <person name="Liang P."/>
            <person name="Zhou C."/>
            <person name="Tian Y."/>
            <person name="Men J."/>
            <person name="Lv X."/>
            <person name="Huang L."/>
            <person name="Zhou J."/>
            <person name="Hu Y."/>
            <person name="Li R."/>
            <person name="Zhang F."/>
            <person name="Lei H."/>
            <person name="Li X."/>
            <person name="Hu X."/>
            <person name="Liang C."/>
            <person name="Xu J."/>
            <person name="Wu Z."/>
            <person name="Yu X."/>
        </authorList>
    </citation>
    <scope>NUCLEOTIDE SEQUENCE</scope>
    <source>
        <strain>Henan</strain>
    </source>
</reference>
<dbReference type="GO" id="GO:0016020">
    <property type="term" value="C:membrane"/>
    <property type="evidence" value="ECO:0007669"/>
    <property type="project" value="UniProtKB-SubCell"/>
</dbReference>
<evidence type="ECO:0000256" key="6">
    <source>
        <dbReference type="ARBA" id="ARBA00023180"/>
    </source>
</evidence>
<dbReference type="PANTHER" id="PTHR11923">
    <property type="entry name" value="SCAVENGER RECEPTOR CLASS B TYPE-1 SR-B1"/>
    <property type="match status" value="1"/>
</dbReference>
<organism evidence="8 9">
    <name type="scientific">Clonorchis sinensis</name>
    <name type="common">Chinese liver fluke</name>
    <dbReference type="NCBI Taxonomy" id="79923"/>
    <lineage>
        <taxon>Eukaryota</taxon>
        <taxon>Metazoa</taxon>
        <taxon>Spiralia</taxon>
        <taxon>Lophotrochozoa</taxon>
        <taxon>Platyhelminthes</taxon>
        <taxon>Trematoda</taxon>
        <taxon>Digenea</taxon>
        <taxon>Opisthorchiida</taxon>
        <taxon>Opisthorchiata</taxon>
        <taxon>Opisthorchiidae</taxon>
        <taxon>Clonorchis</taxon>
    </lineage>
</organism>
<dbReference type="PRINTS" id="PR01609">
    <property type="entry name" value="CD36FAMILY"/>
</dbReference>
<dbReference type="Pfam" id="PF01130">
    <property type="entry name" value="CD36"/>
    <property type="match status" value="1"/>
</dbReference>
<keyword evidence="5 7" id="KW-0472">Membrane</keyword>
<keyword evidence="4 7" id="KW-1133">Transmembrane helix</keyword>
<dbReference type="Proteomes" id="UP000008909">
    <property type="component" value="Unassembled WGS sequence"/>
</dbReference>
<comment type="similarity">
    <text evidence="2">Belongs to the CD36 family.</text>
</comment>
<keyword evidence="9" id="KW-1185">Reference proteome</keyword>
<evidence type="ECO:0000256" key="7">
    <source>
        <dbReference type="SAM" id="Phobius"/>
    </source>
</evidence>
<gene>
    <name evidence="8" type="ORF">CLF_101520</name>
</gene>
<reference evidence="8" key="1">
    <citation type="journal article" date="2011" name="Genome Biol.">
        <title>The draft genome of the carcinogenic human liver fluke Clonorchis sinensis.</title>
        <authorList>
            <person name="Wang X."/>
            <person name="Chen W."/>
            <person name="Huang Y."/>
            <person name="Sun J."/>
            <person name="Men J."/>
            <person name="Liu H."/>
            <person name="Luo F."/>
            <person name="Guo L."/>
            <person name="Lv X."/>
            <person name="Deng C."/>
            <person name="Zhou C."/>
            <person name="Fan Y."/>
            <person name="Li X."/>
            <person name="Huang L."/>
            <person name="Hu Y."/>
            <person name="Liang C."/>
            <person name="Hu X."/>
            <person name="Xu J."/>
            <person name="Yu X."/>
        </authorList>
    </citation>
    <scope>NUCLEOTIDE SEQUENCE [LARGE SCALE GENOMIC DNA]</scope>
    <source>
        <strain evidence="8">Henan</strain>
    </source>
</reference>
<dbReference type="PANTHER" id="PTHR11923:SF51">
    <property type="entry name" value="LYSOSOME MEMBRANE PROTEIN 2"/>
    <property type="match status" value="1"/>
</dbReference>
<protein>
    <submittedName>
        <fullName evidence="8">Scavenger receptor class B member 1</fullName>
    </submittedName>
</protein>
<evidence type="ECO:0000256" key="3">
    <source>
        <dbReference type="ARBA" id="ARBA00022692"/>
    </source>
</evidence>
<dbReference type="EMBL" id="DF142885">
    <property type="protein sequence ID" value="GAA48368.1"/>
    <property type="molecule type" value="Genomic_DNA"/>
</dbReference>
<evidence type="ECO:0000256" key="5">
    <source>
        <dbReference type="ARBA" id="ARBA00023136"/>
    </source>
</evidence>
<keyword evidence="6" id="KW-0325">Glycoprotein</keyword>